<organism evidence="1 2">
    <name type="scientific">Allacma fusca</name>
    <dbReference type="NCBI Taxonomy" id="39272"/>
    <lineage>
        <taxon>Eukaryota</taxon>
        <taxon>Metazoa</taxon>
        <taxon>Ecdysozoa</taxon>
        <taxon>Arthropoda</taxon>
        <taxon>Hexapoda</taxon>
        <taxon>Collembola</taxon>
        <taxon>Symphypleona</taxon>
        <taxon>Sminthuridae</taxon>
        <taxon>Allacma</taxon>
    </lineage>
</organism>
<proteinExistence type="predicted"/>
<evidence type="ECO:0000313" key="2">
    <source>
        <dbReference type="Proteomes" id="UP000708208"/>
    </source>
</evidence>
<name>A0A8J2KPH5_9HEXA</name>
<evidence type="ECO:0000313" key="1">
    <source>
        <dbReference type="EMBL" id="CAG7729595.1"/>
    </source>
</evidence>
<protein>
    <submittedName>
        <fullName evidence="1">Uncharacterized protein</fullName>
    </submittedName>
</protein>
<feature type="non-terminal residue" evidence="1">
    <location>
        <position position="14"/>
    </location>
</feature>
<gene>
    <name evidence="1" type="ORF">AFUS01_LOCUS18295</name>
</gene>
<reference evidence="1" key="1">
    <citation type="submission" date="2021-06" db="EMBL/GenBank/DDBJ databases">
        <authorList>
            <person name="Hodson N. C."/>
            <person name="Mongue J. A."/>
            <person name="Jaron S. K."/>
        </authorList>
    </citation>
    <scope>NUCLEOTIDE SEQUENCE</scope>
</reference>
<keyword evidence="2" id="KW-1185">Reference proteome</keyword>
<sequence>RNQTSQTAADKLPR</sequence>
<comment type="caution">
    <text evidence="1">The sequence shown here is derived from an EMBL/GenBank/DDBJ whole genome shotgun (WGS) entry which is preliminary data.</text>
</comment>
<accession>A0A8J2KPH5</accession>
<dbReference type="EMBL" id="CAJVCH010181064">
    <property type="protein sequence ID" value="CAG7729595.1"/>
    <property type="molecule type" value="Genomic_DNA"/>
</dbReference>
<dbReference type="Proteomes" id="UP000708208">
    <property type="component" value="Unassembled WGS sequence"/>
</dbReference>